<accession>A0A843X5K5</accession>
<keyword evidence="6 7" id="KW-0206">Cytoskeleton</keyword>
<dbReference type="PANTHER" id="PTHR10619">
    <property type="entry name" value="F-ACTIN-CAPPING PROTEIN SUBUNIT BETA"/>
    <property type="match status" value="1"/>
</dbReference>
<dbReference type="InterPro" id="IPR001698">
    <property type="entry name" value="CAPZB"/>
</dbReference>
<dbReference type="InterPro" id="IPR037282">
    <property type="entry name" value="CapZ_alpha/beta"/>
</dbReference>
<evidence type="ECO:0000256" key="4">
    <source>
        <dbReference type="ARBA" id="ARBA00022490"/>
    </source>
</evidence>
<feature type="compositionally biased region" description="Basic and acidic residues" evidence="8">
    <location>
        <begin position="227"/>
        <end position="236"/>
    </location>
</feature>
<dbReference type="GO" id="GO:0000902">
    <property type="term" value="P:cell morphogenesis"/>
    <property type="evidence" value="ECO:0007669"/>
    <property type="project" value="TreeGrafter"/>
</dbReference>
<name>A0A843X5K5_COLES</name>
<comment type="function">
    <text evidence="7">F-actin-capping proteins bind in a Ca(2+)-independent manner to the fast growing ends of actin filaments (barbed end) thereby blocking the exchange of subunits at these ends. Unlike other capping proteins (such as gelsolin and severin), these proteins do not sever actin filaments.</text>
</comment>
<comment type="caution">
    <text evidence="9">The sequence shown here is derived from an EMBL/GenBank/DDBJ whole genome shotgun (WGS) entry which is preliminary data.</text>
</comment>
<reference evidence="9" key="1">
    <citation type="submission" date="2017-07" db="EMBL/GenBank/DDBJ databases">
        <title>Taro Niue Genome Assembly and Annotation.</title>
        <authorList>
            <person name="Atibalentja N."/>
            <person name="Keating K."/>
            <person name="Fields C.J."/>
        </authorList>
    </citation>
    <scope>NUCLEOTIDE SEQUENCE</scope>
    <source>
        <strain evidence="9">Niue_2</strain>
        <tissue evidence="9">Leaf</tissue>
    </source>
</reference>
<gene>
    <name evidence="9" type="ORF">Taro_046017</name>
</gene>
<keyword evidence="4 7" id="KW-0963">Cytoplasm</keyword>
<dbReference type="GO" id="GO:0051015">
    <property type="term" value="F:actin filament binding"/>
    <property type="evidence" value="ECO:0007669"/>
    <property type="project" value="TreeGrafter"/>
</dbReference>
<comment type="similarity">
    <text evidence="2 7">Belongs to the F-actin-capping protein beta subunit family.</text>
</comment>
<evidence type="ECO:0000256" key="5">
    <source>
        <dbReference type="ARBA" id="ARBA00023203"/>
    </source>
</evidence>
<proteinExistence type="inferred from homology"/>
<evidence type="ECO:0000256" key="7">
    <source>
        <dbReference type="RuleBase" id="RU365078"/>
    </source>
</evidence>
<evidence type="ECO:0000256" key="1">
    <source>
        <dbReference type="ARBA" id="ARBA00004245"/>
    </source>
</evidence>
<evidence type="ECO:0000256" key="8">
    <source>
        <dbReference type="SAM" id="MobiDB-lite"/>
    </source>
</evidence>
<feature type="region of interest" description="Disordered" evidence="8">
    <location>
        <begin position="71"/>
        <end position="95"/>
    </location>
</feature>
<keyword evidence="5 7" id="KW-0009">Actin-binding</keyword>
<keyword evidence="10" id="KW-1185">Reference proteome</keyword>
<evidence type="ECO:0000256" key="6">
    <source>
        <dbReference type="ARBA" id="ARBA00023212"/>
    </source>
</evidence>
<dbReference type="OrthoDB" id="9979678at2759"/>
<dbReference type="AlphaFoldDB" id="A0A843X5K5"/>
<dbReference type="GO" id="GO:0008290">
    <property type="term" value="C:F-actin capping protein complex"/>
    <property type="evidence" value="ECO:0007669"/>
    <property type="project" value="UniProtKB-UniRule"/>
</dbReference>
<keyword evidence="3 7" id="KW-0117">Actin capping</keyword>
<dbReference type="Proteomes" id="UP000652761">
    <property type="component" value="Unassembled WGS sequence"/>
</dbReference>
<dbReference type="Pfam" id="PF01115">
    <property type="entry name" value="F_actin_cap_B"/>
    <property type="match status" value="1"/>
</dbReference>
<evidence type="ECO:0000313" key="10">
    <source>
        <dbReference type="Proteomes" id="UP000652761"/>
    </source>
</evidence>
<feature type="region of interest" description="Disordered" evidence="8">
    <location>
        <begin position="160"/>
        <end position="197"/>
    </location>
</feature>
<dbReference type="GO" id="GO:0051016">
    <property type="term" value="P:barbed-end actin filament capping"/>
    <property type="evidence" value="ECO:0007669"/>
    <property type="project" value="UniProtKB-UniRule"/>
</dbReference>
<evidence type="ECO:0000313" key="9">
    <source>
        <dbReference type="EMBL" id="MQM13094.1"/>
    </source>
</evidence>
<comment type="subunit">
    <text evidence="7">Heterodimer of an alpha and a beta subunit.</text>
</comment>
<sequence length="296" mass="32628">LGIAEEAGGEGARLPVEGAAAEAEEAEELRTTGGRRPWEAEELVYNLQAIVDWQLTPPLRSMNIERFYTTEHRKKTKKSRDFTAPKSPVSQENLSLGPWRKPVQMAKGPTGSCWVGEEAECQGGDLEPSPVSQEKMPLGPWRQPVQMVKGQLVTIGRTRGRLGRGRSERPEWGARSRRPRGVRSPRVPPPRQFDGSATRALLPPNESVADAFLRWLRVPDGGSSNKEILEDGDGSKTTHGQSGYLQEGPWDAIHVIEVKLEEDGIAYYSLTSTAMLSITTECKSSAIFNLSGSIRR</sequence>
<evidence type="ECO:0000256" key="2">
    <source>
        <dbReference type="ARBA" id="ARBA00006039"/>
    </source>
</evidence>
<dbReference type="PANTHER" id="PTHR10619:SF0">
    <property type="entry name" value="F-ACTIN-CAPPING PROTEIN SUBUNIT BETA ISOFORMS 1 AND 2"/>
    <property type="match status" value="1"/>
</dbReference>
<dbReference type="Gene3D" id="3.90.1150.210">
    <property type="entry name" value="F-actin capping protein, beta subunit"/>
    <property type="match status" value="1"/>
</dbReference>
<feature type="non-terminal residue" evidence="9">
    <location>
        <position position="1"/>
    </location>
</feature>
<evidence type="ECO:0000256" key="3">
    <source>
        <dbReference type="ARBA" id="ARBA00022467"/>
    </source>
</evidence>
<feature type="region of interest" description="Disordered" evidence="8">
    <location>
        <begin position="223"/>
        <end position="244"/>
    </location>
</feature>
<dbReference type="SUPFAM" id="SSF90096">
    <property type="entry name" value="Subunits of heterodimeric actin filament capping protein Capz"/>
    <property type="match status" value="1"/>
</dbReference>
<comment type="subcellular location">
    <subcellularLocation>
        <location evidence="1 7">Cytoplasm</location>
        <location evidence="1 7">Cytoskeleton</location>
    </subcellularLocation>
</comment>
<organism evidence="9 10">
    <name type="scientific">Colocasia esculenta</name>
    <name type="common">Wild taro</name>
    <name type="synonym">Arum esculentum</name>
    <dbReference type="NCBI Taxonomy" id="4460"/>
    <lineage>
        <taxon>Eukaryota</taxon>
        <taxon>Viridiplantae</taxon>
        <taxon>Streptophyta</taxon>
        <taxon>Embryophyta</taxon>
        <taxon>Tracheophyta</taxon>
        <taxon>Spermatophyta</taxon>
        <taxon>Magnoliopsida</taxon>
        <taxon>Liliopsida</taxon>
        <taxon>Araceae</taxon>
        <taxon>Aroideae</taxon>
        <taxon>Colocasieae</taxon>
        <taxon>Colocasia</taxon>
    </lineage>
</organism>
<dbReference type="InterPro" id="IPR042276">
    <property type="entry name" value="CapZ_alpha/beta_2"/>
</dbReference>
<dbReference type="EMBL" id="NMUH01005559">
    <property type="protein sequence ID" value="MQM13094.1"/>
    <property type="molecule type" value="Genomic_DNA"/>
</dbReference>
<feature type="compositionally biased region" description="Basic and acidic residues" evidence="8">
    <location>
        <begin position="165"/>
        <end position="174"/>
    </location>
</feature>
<feature type="non-terminal residue" evidence="9">
    <location>
        <position position="296"/>
    </location>
</feature>
<protein>
    <recommendedName>
        <fullName evidence="7">F-actin-capping protein subunit beta</fullName>
    </recommendedName>
</protein>